<dbReference type="InterPro" id="IPR039365">
    <property type="entry name" value="IS701-like"/>
</dbReference>
<comment type="caution">
    <text evidence="2">The sequence shown here is derived from an EMBL/GenBank/DDBJ whole genome shotgun (WGS) entry which is preliminary data.</text>
</comment>
<evidence type="ECO:0000313" key="2">
    <source>
        <dbReference type="EMBL" id="MDR6705306.1"/>
    </source>
</evidence>
<sequence>MAKAGVPEPMRLSRTKPEIALDEIDRLIAAGVRFGAVLAEAGYGLSRAFRQALNARGLTWAVGLPKHQKVYPMMSR</sequence>
<proteinExistence type="predicted"/>
<dbReference type="Proteomes" id="UP001265315">
    <property type="component" value="Unassembled WGS sequence"/>
</dbReference>
<gene>
    <name evidence="2" type="ORF">J2W61_005181</name>
</gene>
<reference evidence="2" key="1">
    <citation type="submission" date="2023-07" db="EMBL/GenBank/DDBJ databases">
        <title>Sorghum-associated microbial communities from plants grown in Nebraska, USA.</title>
        <authorList>
            <person name="Schachtman D."/>
        </authorList>
    </citation>
    <scope>NUCLEOTIDE SEQUENCE</scope>
    <source>
        <strain evidence="2">1457</strain>
    </source>
</reference>
<evidence type="ECO:0000259" key="1">
    <source>
        <dbReference type="Pfam" id="PF13546"/>
    </source>
</evidence>
<evidence type="ECO:0000313" key="3">
    <source>
        <dbReference type="Proteomes" id="UP001265315"/>
    </source>
</evidence>
<name>A0AAW8M1Y6_AGRTU</name>
<dbReference type="Pfam" id="PF13546">
    <property type="entry name" value="DDE_5"/>
    <property type="match status" value="1"/>
</dbReference>
<dbReference type="InterPro" id="IPR038721">
    <property type="entry name" value="IS701-like_DDE_dom"/>
</dbReference>
<feature type="domain" description="Transposase IS701-like DDE" evidence="1">
    <location>
        <begin position="2"/>
        <end position="72"/>
    </location>
</feature>
<protein>
    <submittedName>
        <fullName evidence="2">SRSO17 transposase</fullName>
    </submittedName>
</protein>
<dbReference type="AlphaFoldDB" id="A0AAW8M1Y6"/>
<dbReference type="PANTHER" id="PTHR33627:SF1">
    <property type="entry name" value="TRANSPOSASE"/>
    <property type="match status" value="1"/>
</dbReference>
<dbReference type="EMBL" id="JAVDSW010000009">
    <property type="protein sequence ID" value="MDR6705306.1"/>
    <property type="molecule type" value="Genomic_DNA"/>
</dbReference>
<dbReference type="PANTHER" id="PTHR33627">
    <property type="entry name" value="TRANSPOSASE"/>
    <property type="match status" value="1"/>
</dbReference>
<accession>A0AAW8M1Y6</accession>
<organism evidence="2 3">
    <name type="scientific">Agrobacterium tumefaciens</name>
    <dbReference type="NCBI Taxonomy" id="358"/>
    <lineage>
        <taxon>Bacteria</taxon>
        <taxon>Pseudomonadati</taxon>
        <taxon>Pseudomonadota</taxon>
        <taxon>Alphaproteobacteria</taxon>
        <taxon>Hyphomicrobiales</taxon>
        <taxon>Rhizobiaceae</taxon>
        <taxon>Rhizobium/Agrobacterium group</taxon>
        <taxon>Agrobacterium</taxon>
        <taxon>Agrobacterium tumefaciens complex</taxon>
    </lineage>
</organism>